<dbReference type="PRINTS" id="PR00111">
    <property type="entry name" value="ABHYDROLASE"/>
</dbReference>
<name>A0A6J7I1L9_9ZZZZ</name>
<dbReference type="SUPFAM" id="SSF53474">
    <property type="entry name" value="alpha/beta-Hydrolases"/>
    <property type="match status" value="1"/>
</dbReference>
<dbReference type="InterPro" id="IPR050471">
    <property type="entry name" value="AB_hydrolase"/>
</dbReference>
<sequence>MATTAANGIELYFDRFGNPDDPSLLLVSGLGAQCLVYEDEFCERIAATNRHVIRYDNRDVGLSTHLHSESVDAMNALIAVTSGQEVDAPYNLSDMAADGMALLDSLGIEQADIFGASMGGMISQTMAIEHPERVRSLTSLMSTTGEIEVGAPDPETLTALLSVMVPRLDREERIQGSVHVSRVIGTQRLFDTERATERAAVAIDRSYDPEGTARQLVAIFASGSRAEALAQLAVPTVVMHGDADPLVNISGGLRTAELVPEAEFRLLEEMGHDMPLEYWDRIIEGIMVSAERATP</sequence>
<proteinExistence type="predicted"/>
<organism evidence="3">
    <name type="scientific">freshwater metagenome</name>
    <dbReference type="NCBI Taxonomy" id="449393"/>
    <lineage>
        <taxon>unclassified sequences</taxon>
        <taxon>metagenomes</taxon>
        <taxon>ecological metagenomes</taxon>
    </lineage>
</organism>
<dbReference type="Pfam" id="PF00561">
    <property type="entry name" value="Abhydrolase_1"/>
    <property type="match status" value="1"/>
</dbReference>
<evidence type="ECO:0000259" key="1">
    <source>
        <dbReference type="Pfam" id="PF00561"/>
    </source>
</evidence>
<reference evidence="3" key="1">
    <citation type="submission" date="2020-05" db="EMBL/GenBank/DDBJ databases">
        <authorList>
            <person name="Chiriac C."/>
            <person name="Salcher M."/>
            <person name="Ghai R."/>
            <person name="Kavagutti S V."/>
        </authorList>
    </citation>
    <scope>NUCLEOTIDE SEQUENCE</scope>
</reference>
<dbReference type="AlphaFoldDB" id="A0A6J7I1L9"/>
<dbReference type="GO" id="GO:0046503">
    <property type="term" value="P:glycerolipid catabolic process"/>
    <property type="evidence" value="ECO:0007669"/>
    <property type="project" value="TreeGrafter"/>
</dbReference>
<feature type="domain" description="AB hydrolase-1" evidence="1">
    <location>
        <begin position="22"/>
        <end position="275"/>
    </location>
</feature>
<dbReference type="PANTHER" id="PTHR43433:SF5">
    <property type="entry name" value="AB HYDROLASE-1 DOMAIN-CONTAINING PROTEIN"/>
    <property type="match status" value="1"/>
</dbReference>
<dbReference type="InterPro" id="IPR029058">
    <property type="entry name" value="AB_hydrolase_fold"/>
</dbReference>
<dbReference type="EMBL" id="CAEZYU010000014">
    <property type="protein sequence ID" value="CAB4733419.1"/>
    <property type="molecule type" value="Genomic_DNA"/>
</dbReference>
<dbReference type="GO" id="GO:0004806">
    <property type="term" value="F:triacylglycerol lipase activity"/>
    <property type="evidence" value="ECO:0007669"/>
    <property type="project" value="TreeGrafter"/>
</dbReference>
<protein>
    <submittedName>
        <fullName evidence="3">Unannotated protein</fullName>
    </submittedName>
</protein>
<accession>A0A6J7I1L9</accession>
<gene>
    <name evidence="2" type="ORF">UFOPK2766_00475</name>
    <name evidence="3" type="ORF">UFOPK3519_02113</name>
</gene>
<dbReference type="InterPro" id="IPR000073">
    <property type="entry name" value="AB_hydrolase_1"/>
</dbReference>
<evidence type="ECO:0000313" key="2">
    <source>
        <dbReference type="EMBL" id="CAB4733419.1"/>
    </source>
</evidence>
<dbReference type="EMBL" id="CAFBMG010000292">
    <property type="protein sequence ID" value="CAB4924557.1"/>
    <property type="molecule type" value="Genomic_DNA"/>
</dbReference>
<dbReference type="PANTHER" id="PTHR43433">
    <property type="entry name" value="HYDROLASE, ALPHA/BETA FOLD FAMILY PROTEIN"/>
    <property type="match status" value="1"/>
</dbReference>
<dbReference type="Gene3D" id="3.40.50.1820">
    <property type="entry name" value="alpha/beta hydrolase"/>
    <property type="match status" value="1"/>
</dbReference>
<evidence type="ECO:0000313" key="3">
    <source>
        <dbReference type="EMBL" id="CAB4924557.1"/>
    </source>
</evidence>